<keyword evidence="3" id="KW-1185">Reference proteome</keyword>
<organism evidence="2 3">
    <name type="scientific">Teratosphaeria nubilosa</name>
    <dbReference type="NCBI Taxonomy" id="161662"/>
    <lineage>
        <taxon>Eukaryota</taxon>
        <taxon>Fungi</taxon>
        <taxon>Dikarya</taxon>
        <taxon>Ascomycota</taxon>
        <taxon>Pezizomycotina</taxon>
        <taxon>Dothideomycetes</taxon>
        <taxon>Dothideomycetidae</taxon>
        <taxon>Mycosphaerellales</taxon>
        <taxon>Teratosphaeriaceae</taxon>
        <taxon>Teratosphaeria</taxon>
    </lineage>
</organism>
<gene>
    <name evidence="2" type="ORF">EJ03DRAFT_332523</name>
</gene>
<protein>
    <submittedName>
        <fullName evidence="2">Uncharacterized protein</fullName>
    </submittedName>
</protein>
<sequence length="98" mass="10623">MKPVTIVPLFASLAWGWVRMISAEAHSTSAIIPFLAALFTTTTSENHRADSSPPRVCNRPAPSQTKTTKTEPASRMVENTCGEEGSRRAAMYVCNAVL</sequence>
<proteinExistence type="predicted"/>
<feature type="compositionally biased region" description="Polar residues" evidence="1">
    <location>
        <begin position="61"/>
        <end position="71"/>
    </location>
</feature>
<evidence type="ECO:0000313" key="3">
    <source>
        <dbReference type="Proteomes" id="UP000799436"/>
    </source>
</evidence>
<dbReference type="AlphaFoldDB" id="A0A6G1KSS1"/>
<dbReference type="EMBL" id="ML995975">
    <property type="protein sequence ID" value="KAF2763676.1"/>
    <property type="molecule type" value="Genomic_DNA"/>
</dbReference>
<evidence type="ECO:0000313" key="2">
    <source>
        <dbReference type="EMBL" id="KAF2763676.1"/>
    </source>
</evidence>
<feature type="region of interest" description="Disordered" evidence="1">
    <location>
        <begin position="43"/>
        <end position="80"/>
    </location>
</feature>
<reference evidence="2" key="1">
    <citation type="journal article" date="2020" name="Stud. Mycol.">
        <title>101 Dothideomycetes genomes: a test case for predicting lifestyles and emergence of pathogens.</title>
        <authorList>
            <person name="Haridas S."/>
            <person name="Albert R."/>
            <person name="Binder M."/>
            <person name="Bloem J."/>
            <person name="Labutti K."/>
            <person name="Salamov A."/>
            <person name="Andreopoulos B."/>
            <person name="Baker S."/>
            <person name="Barry K."/>
            <person name="Bills G."/>
            <person name="Bluhm B."/>
            <person name="Cannon C."/>
            <person name="Castanera R."/>
            <person name="Culley D."/>
            <person name="Daum C."/>
            <person name="Ezra D."/>
            <person name="Gonzalez J."/>
            <person name="Henrissat B."/>
            <person name="Kuo A."/>
            <person name="Liang C."/>
            <person name="Lipzen A."/>
            <person name="Lutzoni F."/>
            <person name="Magnuson J."/>
            <person name="Mondo S."/>
            <person name="Nolan M."/>
            <person name="Ohm R."/>
            <person name="Pangilinan J."/>
            <person name="Park H.-J."/>
            <person name="Ramirez L."/>
            <person name="Alfaro M."/>
            <person name="Sun H."/>
            <person name="Tritt A."/>
            <person name="Yoshinaga Y."/>
            <person name="Zwiers L.-H."/>
            <person name="Turgeon B."/>
            <person name="Goodwin S."/>
            <person name="Spatafora J."/>
            <person name="Crous P."/>
            <person name="Grigoriev I."/>
        </authorList>
    </citation>
    <scope>NUCLEOTIDE SEQUENCE</scope>
    <source>
        <strain evidence="2">CBS 116005</strain>
    </source>
</reference>
<name>A0A6G1KSS1_9PEZI</name>
<dbReference type="Proteomes" id="UP000799436">
    <property type="component" value="Unassembled WGS sequence"/>
</dbReference>
<evidence type="ECO:0000256" key="1">
    <source>
        <dbReference type="SAM" id="MobiDB-lite"/>
    </source>
</evidence>
<accession>A0A6G1KSS1</accession>